<proteinExistence type="predicted"/>
<comment type="caution">
    <text evidence="1">The sequence shown here is derived from an EMBL/GenBank/DDBJ whole genome shotgun (WGS) entry which is preliminary data.</text>
</comment>
<dbReference type="SUPFAM" id="SSF52743">
    <property type="entry name" value="Subtilisin-like"/>
    <property type="match status" value="1"/>
</dbReference>
<dbReference type="RefSeq" id="XP_067495295.1">
    <property type="nucleotide sequence ID" value="XM_067637023.1"/>
</dbReference>
<evidence type="ECO:0008006" key="3">
    <source>
        <dbReference type="Google" id="ProtNLM"/>
    </source>
</evidence>
<dbReference type="AlphaFoldDB" id="A0A437AF43"/>
<dbReference type="GO" id="GO:0004252">
    <property type="term" value="F:serine-type endopeptidase activity"/>
    <property type="evidence" value="ECO:0007669"/>
    <property type="project" value="InterPro"/>
</dbReference>
<keyword evidence="2" id="KW-1185">Reference proteome</keyword>
<protein>
    <recommendedName>
        <fullName evidence="3">Peptidase S8/S53 domain-containing protein</fullName>
    </recommendedName>
</protein>
<evidence type="ECO:0000313" key="2">
    <source>
        <dbReference type="Proteomes" id="UP000283090"/>
    </source>
</evidence>
<reference evidence="1 2" key="1">
    <citation type="submission" date="2019-01" db="EMBL/GenBank/DDBJ databases">
        <title>Intercellular communication is required for trap formation in the nematode-trapping fungus Duddingtonia flagrans.</title>
        <authorList>
            <person name="Youssar L."/>
            <person name="Wernet V."/>
            <person name="Hensel N."/>
            <person name="Hildebrandt H.-G."/>
            <person name="Fischer R."/>
        </authorList>
    </citation>
    <scope>NUCLEOTIDE SEQUENCE [LARGE SCALE GENOMIC DNA]</scope>
    <source>
        <strain evidence="1 2">CBS H-5679</strain>
    </source>
</reference>
<dbReference type="GeneID" id="93583055"/>
<dbReference type="Gene3D" id="3.40.50.200">
    <property type="entry name" value="Peptidase S8/S53 domain"/>
    <property type="match status" value="1"/>
</dbReference>
<dbReference type="OrthoDB" id="5326386at2759"/>
<organism evidence="1 2">
    <name type="scientific">Arthrobotrys flagrans</name>
    <name type="common">Nematode-trapping fungus</name>
    <name type="synonym">Trichothecium flagrans</name>
    <dbReference type="NCBI Taxonomy" id="97331"/>
    <lineage>
        <taxon>Eukaryota</taxon>
        <taxon>Fungi</taxon>
        <taxon>Dikarya</taxon>
        <taxon>Ascomycota</taxon>
        <taxon>Pezizomycotina</taxon>
        <taxon>Orbiliomycetes</taxon>
        <taxon>Orbiliales</taxon>
        <taxon>Orbiliaceae</taxon>
        <taxon>Arthrobotrys</taxon>
    </lineage>
</organism>
<dbReference type="CDD" id="cd00306">
    <property type="entry name" value="Peptidases_S8_S53"/>
    <property type="match status" value="1"/>
</dbReference>
<dbReference type="VEuPathDB" id="FungiDB:DFL_000744"/>
<dbReference type="GO" id="GO:0006508">
    <property type="term" value="P:proteolysis"/>
    <property type="evidence" value="ECO:0007669"/>
    <property type="project" value="InterPro"/>
</dbReference>
<dbReference type="InterPro" id="IPR036852">
    <property type="entry name" value="Peptidase_S8/S53_dom_sf"/>
</dbReference>
<accession>A0A437AF43</accession>
<evidence type="ECO:0000313" key="1">
    <source>
        <dbReference type="EMBL" id="RVD89751.1"/>
    </source>
</evidence>
<dbReference type="EMBL" id="SAEB01000001">
    <property type="protein sequence ID" value="RVD89751.1"/>
    <property type="molecule type" value="Genomic_DNA"/>
</dbReference>
<dbReference type="Proteomes" id="UP000283090">
    <property type="component" value="Unassembled WGS sequence"/>
</dbReference>
<name>A0A437AF43_ARTFL</name>
<sequence>MIVELENRKGMYRLLDEETSKYSNPRLYLTAGPDEAINGGDVASTGNHGTAMYSLIASDRLGHASRANIIFIQYYNRYQYYTTAHLFNAMFLAWDHMMKNKIKEAIISCAWFYDQVQPKNPLFEDVYEPPVQSMRTNSLRPDEYLSPTSESEQYPNIIVPVGGSNRQDRRMFNDIPGSKKVPIKVWAPGEGVHVVGWTKTAGRWSSRLQAWHSPLLQL</sequence>
<gene>
    <name evidence="1" type="ORF">DFL_000744</name>
</gene>